<dbReference type="SUPFAM" id="SSF53474">
    <property type="entry name" value="alpha/beta-Hydrolases"/>
    <property type="match status" value="1"/>
</dbReference>
<comment type="caution">
    <text evidence="2">The sequence shown here is derived from an EMBL/GenBank/DDBJ whole genome shotgun (WGS) entry which is preliminary data.</text>
</comment>
<organism evidence="2 3">
    <name type="scientific">Basidiobolus meristosporus CBS 931.73</name>
    <dbReference type="NCBI Taxonomy" id="1314790"/>
    <lineage>
        <taxon>Eukaryota</taxon>
        <taxon>Fungi</taxon>
        <taxon>Fungi incertae sedis</taxon>
        <taxon>Zoopagomycota</taxon>
        <taxon>Entomophthoromycotina</taxon>
        <taxon>Basidiobolomycetes</taxon>
        <taxon>Basidiobolales</taxon>
        <taxon>Basidiobolaceae</taxon>
        <taxon>Basidiobolus</taxon>
    </lineage>
</organism>
<evidence type="ECO:0000313" key="2">
    <source>
        <dbReference type="EMBL" id="ORX94115.1"/>
    </source>
</evidence>
<name>A0A1Y1Y8C0_9FUNG</name>
<accession>A0A1Y1Y8C0</accession>
<dbReference type="Gene3D" id="3.40.50.1820">
    <property type="entry name" value="alpha/beta hydrolase"/>
    <property type="match status" value="1"/>
</dbReference>
<dbReference type="Proteomes" id="UP000193498">
    <property type="component" value="Unassembled WGS sequence"/>
</dbReference>
<keyword evidence="2" id="KW-0378">Hydrolase</keyword>
<dbReference type="STRING" id="1314790.A0A1Y1Y8C0"/>
<dbReference type="Pfam" id="PF12146">
    <property type="entry name" value="Hydrolase_4"/>
    <property type="match status" value="1"/>
</dbReference>
<dbReference type="InterPro" id="IPR022742">
    <property type="entry name" value="Hydrolase_4"/>
</dbReference>
<dbReference type="PANTHER" id="PTHR42886">
    <property type="entry name" value="RE40534P-RELATED"/>
    <property type="match status" value="1"/>
</dbReference>
<evidence type="ECO:0000313" key="3">
    <source>
        <dbReference type="Proteomes" id="UP000193498"/>
    </source>
</evidence>
<feature type="domain" description="Serine aminopeptidase S33" evidence="1">
    <location>
        <begin position="36"/>
        <end position="200"/>
    </location>
</feature>
<protein>
    <submittedName>
        <fullName evidence="2">Alpha/beta-hydrolase</fullName>
    </submittedName>
</protein>
<keyword evidence="3" id="KW-1185">Reference proteome</keyword>
<dbReference type="EMBL" id="MCFE01000213">
    <property type="protein sequence ID" value="ORX94115.1"/>
    <property type="molecule type" value="Genomic_DNA"/>
</dbReference>
<dbReference type="InterPro" id="IPR029058">
    <property type="entry name" value="AB_hydrolase_fold"/>
</dbReference>
<dbReference type="PANTHER" id="PTHR42886:SF53">
    <property type="entry name" value="ALPHA_BETA-HYDROLASES SUPERFAMILY PROTEIN"/>
    <property type="match status" value="1"/>
</dbReference>
<feature type="non-terminal residue" evidence="2">
    <location>
        <position position="231"/>
    </location>
</feature>
<dbReference type="AlphaFoldDB" id="A0A1Y1Y8C0"/>
<gene>
    <name evidence="2" type="ORF">K493DRAFT_261716</name>
</gene>
<dbReference type="OrthoDB" id="9988524at2759"/>
<evidence type="ECO:0000259" key="1">
    <source>
        <dbReference type="Pfam" id="PF12146"/>
    </source>
</evidence>
<sequence length="231" mass="26363">MEQEIEINTNRGYYLSGTLRLQPSNDIQAQNGENPEKRGVFLVCHGMLKNRESEIIKSITLGLPYSTFALDFRGNGKSGGETHYGNYHEEVEDLREAVVHLRDKYGLFIYGMVGYAKGGSVVLLYAAQYNDISYVINIGARYDLSRAPLHLFTDQQLRDLKDNGWFIWKKFGTNCEKDYIIREEDLIRRTETDMSVASRIDKALVRVLTIHGLHDQVVPLEDALAYDHLLG</sequence>
<dbReference type="GO" id="GO:0016787">
    <property type="term" value="F:hydrolase activity"/>
    <property type="evidence" value="ECO:0007669"/>
    <property type="project" value="UniProtKB-KW"/>
</dbReference>
<reference evidence="2 3" key="1">
    <citation type="submission" date="2016-07" db="EMBL/GenBank/DDBJ databases">
        <title>Pervasive Adenine N6-methylation of Active Genes in Fungi.</title>
        <authorList>
            <consortium name="DOE Joint Genome Institute"/>
            <person name="Mondo S.J."/>
            <person name="Dannebaum R.O."/>
            <person name="Kuo R.C."/>
            <person name="Labutti K."/>
            <person name="Haridas S."/>
            <person name="Kuo A."/>
            <person name="Salamov A."/>
            <person name="Ahrendt S.R."/>
            <person name="Lipzen A."/>
            <person name="Sullivan W."/>
            <person name="Andreopoulos W.B."/>
            <person name="Clum A."/>
            <person name="Lindquist E."/>
            <person name="Daum C."/>
            <person name="Ramamoorthy G.K."/>
            <person name="Gryganskyi A."/>
            <person name="Culley D."/>
            <person name="Magnuson J.K."/>
            <person name="James T.Y."/>
            <person name="O'Malley M.A."/>
            <person name="Stajich J.E."/>
            <person name="Spatafora J.W."/>
            <person name="Visel A."/>
            <person name="Grigoriev I.V."/>
        </authorList>
    </citation>
    <scope>NUCLEOTIDE SEQUENCE [LARGE SCALE GENOMIC DNA]</scope>
    <source>
        <strain evidence="2 3">CBS 931.73</strain>
    </source>
</reference>
<dbReference type="InParanoid" id="A0A1Y1Y8C0"/>
<proteinExistence type="predicted"/>